<feature type="domain" description="Helicase ATP-binding" evidence="3">
    <location>
        <begin position="67"/>
        <end position="247"/>
    </location>
</feature>
<dbReference type="Pfam" id="PF00271">
    <property type="entry name" value="Helicase_C"/>
    <property type="match status" value="1"/>
</dbReference>
<keyword evidence="2" id="KW-0067">ATP-binding</keyword>
<dbReference type="SUPFAM" id="SSF52540">
    <property type="entry name" value="P-loop containing nucleoside triphosphate hydrolases"/>
    <property type="match status" value="2"/>
</dbReference>
<protein>
    <submittedName>
        <fullName evidence="5">DEAD/DEAH box helicase domain protein</fullName>
    </submittedName>
</protein>
<keyword evidence="1" id="KW-0547">Nucleotide-binding</keyword>
<name>F8ID56_ALIAT</name>
<dbReference type="GO" id="GO:0036297">
    <property type="term" value="P:interstrand cross-link repair"/>
    <property type="evidence" value="ECO:0007669"/>
    <property type="project" value="TreeGrafter"/>
</dbReference>
<dbReference type="SMART" id="SM00490">
    <property type="entry name" value="HELICc"/>
    <property type="match status" value="1"/>
</dbReference>
<dbReference type="Proteomes" id="UP000000292">
    <property type="component" value="Chromosome"/>
</dbReference>
<dbReference type="Pfam" id="PF00270">
    <property type="entry name" value="DEAD"/>
    <property type="match status" value="1"/>
</dbReference>
<dbReference type="CDD" id="cd18797">
    <property type="entry name" value="SF2_C_Hrq"/>
    <property type="match status" value="1"/>
</dbReference>
<evidence type="ECO:0000259" key="4">
    <source>
        <dbReference type="PROSITE" id="PS51194"/>
    </source>
</evidence>
<feature type="domain" description="Helicase C-terminal" evidence="4">
    <location>
        <begin position="287"/>
        <end position="433"/>
    </location>
</feature>
<dbReference type="GO" id="GO:0003676">
    <property type="term" value="F:nucleic acid binding"/>
    <property type="evidence" value="ECO:0007669"/>
    <property type="project" value="InterPro"/>
</dbReference>
<dbReference type="InterPro" id="IPR018973">
    <property type="entry name" value="MZB"/>
</dbReference>
<evidence type="ECO:0000256" key="2">
    <source>
        <dbReference type="ARBA" id="ARBA00022840"/>
    </source>
</evidence>
<dbReference type="HOGENOM" id="CLU_000809_3_2_9"/>
<evidence type="ECO:0000313" key="5">
    <source>
        <dbReference type="EMBL" id="AEJ42522.1"/>
    </source>
</evidence>
<dbReference type="GO" id="GO:0043138">
    <property type="term" value="F:3'-5' DNA helicase activity"/>
    <property type="evidence" value="ECO:0007669"/>
    <property type="project" value="TreeGrafter"/>
</dbReference>
<dbReference type="InterPro" id="IPR014001">
    <property type="entry name" value="Helicase_ATP-bd"/>
</dbReference>
<dbReference type="KEGG" id="aad:TC41_0562"/>
<reference evidence="5 6" key="1">
    <citation type="journal article" date="2011" name="J. Bacteriol.">
        <title>Complete Genome Sequence of Alicyclobacillus acidocaldarius Strain Tc-4-1.</title>
        <authorList>
            <person name="Chen Y."/>
            <person name="He Y."/>
            <person name="Zhang B."/>
            <person name="Yang J."/>
            <person name="Li W."/>
            <person name="Dong Z."/>
            <person name="Hu S."/>
        </authorList>
    </citation>
    <scope>NUCLEOTIDE SEQUENCE [LARGE SCALE GENOMIC DNA]</scope>
    <source>
        <strain evidence="5 6">Tc-4-1</strain>
    </source>
</reference>
<dbReference type="EMBL" id="CP002902">
    <property type="protein sequence ID" value="AEJ42522.1"/>
    <property type="molecule type" value="Genomic_DNA"/>
</dbReference>
<evidence type="ECO:0000259" key="3">
    <source>
        <dbReference type="PROSITE" id="PS51192"/>
    </source>
</evidence>
<dbReference type="PROSITE" id="PS51192">
    <property type="entry name" value="HELICASE_ATP_BIND_1"/>
    <property type="match status" value="1"/>
</dbReference>
<proteinExistence type="predicted"/>
<dbReference type="InterPro" id="IPR027417">
    <property type="entry name" value="P-loop_NTPase"/>
</dbReference>
<dbReference type="PATRIC" id="fig|1048834.4.peg.527"/>
<organism evidence="5 6">
    <name type="scientific">Alicyclobacillus acidocaldarius (strain Tc-4-1)</name>
    <name type="common">Bacillus acidocaldarius</name>
    <dbReference type="NCBI Taxonomy" id="1048834"/>
    <lineage>
        <taxon>Bacteria</taxon>
        <taxon>Bacillati</taxon>
        <taxon>Bacillota</taxon>
        <taxon>Bacilli</taxon>
        <taxon>Bacillales</taxon>
        <taxon>Alicyclobacillaceae</taxon>
        <taxon>Alicyclobacillus</taxon>
    </lineage>
</organism>
<dbReference type="Pfam" id="PF22982">
    <property type="entry name" value="WHD_HRQ1"/>
    <property type="match status" value="1"/>
</dbReference>
<dbReference type="STRING" id="1048834.TC41_0562"/>
<keyword evidence="5" id="KW-0378">Hydrolase</keyword>
<dbReference type="InterPro" id="IPR001650">
    <property type="entry name" value="Helicase_C-like"/>
</dbReference>
<dbReference type="AlphaFoldDB" id="F8ID56"/>
<dbReference type="Gene3D" id="3.40.50.300">
    <property type="entry name" value="P-loop containing nucleotide triphosphate hydrolases"/>
    <property type="match status" value="2"/>
</dbReference>
<evidence type="ECO:0000256" key="1">
    <source>
        <dbReference type="ARBA" id="ARBA00022741"/>
    </source>
</evidence>
<dbReference type="Pfam" id="PF09369">
    <property type="entry name" value="MZB"/>
    <property type="match status" value="1"/>
</dbReference>
<gene>
    <name evidence="5" type="ordered locus">TC41_0562</name>
</gene>
<evidence type="ECO:0000313" key="6">
    <source>
        <dbReference type="Proteomes" id="UP000000292"/>
    </source>
</evidence>
<sequence>MMQMNLEQLLDEWRRDPQFREQVSAWRVVPARIGRYADFPVELHPELRASLAVRGIERLYAHQREAWDLIQAGRDVVIATPTASGKTLCYNLPVLQSILRDPGVRALYVFPTKALAQDQVAELHDLVRNLKTSVHTFTYDGDTPIHARQKIREAGHIVVTNPDMLHAAILPHHTKWLRLFKNLRYVVIDEAHIYRGVFGSHVANVIRRLLRIAAFYGARPQFIFCSATIANPGELTSRLLGRETAVVSESGAPEGEKHVILYNPPVVDPSLGLRQSALRAARRLGARLLQHEIPTILFARTRNQVELLASYLRRDARDRVRSRIVSYRGGYLPNERRAIERGLREGQVLGVVSTNALELGVDIGSLQAAITVGYPGSVASTRQQMGRAGRRKGISAAIFVATSSALDQWMVRHPEALLDASPEAARIYPDNLLILMDHLKCAAYELPFSADEQFGVETTVELLDYLVDTRVLHRAADGRYFYMADDMPAHAVSLRSAAQENVVIVDQSAHPPTVIGEMDRFSALTMLHEEAIYLHQSQMYQVEKLDLENGKAFVRPVDCDYYTDAELAVHLQVLEENHLTEEGPLCHYTGDLAVHATPTLFKKIKLETHENVGWGKIYLPEAELHTSGYWVTFDRSRWSASDDEWEAALKGLGHVLKQAVALHAMCAASDVHVAVEVRDPQYARPSVYVYDAYPGGVGIAERVYRDHDQIFATAFDMLQGCPCECGCPSCVGPPTSGEPLKRWVESLLGSVVGASAPRGA</sequence>
<dbReference type="PROSITE" id="PS51194">
    <property type="entry name" value="HELICASE_CTER"/>
    <property type="match status" value="1"/>
</dbReference>
<keyword evidence="5" id="KW-0347">Helicase</keyword>
<dbReference type="InterPro" id="IPR011545">
    <property type="entry name" value="DEAD/DEAH_box_helicase_dom"/>
</dbReference>
<dbReference type="PANTHER" id="PTHR47957">
    <property type="entry name" value="ATP-DEPENDENT HELICASE HRQ1"/>
    <property type="match status" value="1"/>
</dbReference>
<accession>F8ID56</accession>
<reference evidence="6" key="2">
    <citation type="submission" date="2011-06" db="EMBL/GenBank/DDBJ databases">
        <title>The complete genome sequence of Alicyclobacillus acidocaldarius sp. Tc-4-1.</title>
        <authorList>
            <person name="Chen Y."/>
            <person name="He Y."/>
            <person name="Dong Z."/>
            <person name="Hu S."/>
        </authorList>
    </citation>
    <scope>NUCLEOTIDE SEQUENCE [LARGE SCALE GENOMIC DNA]</scope>
    <source>
        <strain evidence="6">Tc-4-1</strain>
    </source>
</reference>
<dbReference type="PANTHER" id="PTHR47957:SF3">
    <property type="entry name" value="ATP-DEPENDENT HELICASE HRQ1"/>
    <property type="match status" value="1"/>
</dbReference>
<dbReference type="CDD" id="cd17923">
    <property type="entry name" value="DEXHc_Hrq1-like"/>
    <property type="match status" value="1"/>
</dbReference>
<dbReference type="RefSeq" id="WP_014463427.1">
    <property type="nucleotide sequence ID" value="NC_017167.1"/>
</dbReference>
<dbReference type="SMART" id="SM00487">
    <property type="entry name" value="DEXDc"/>
    <property type="match status" value="1"/>
</dbReference>
<dbReference type="GO" id="GO:0005524">
    <property type="term" value="F:ATP binding"/>
    <property type="evidence" value="ECO:0007669"/>
    <property type="project" value="UniProtKB-KW"/>
</dbReference>
<dbReference type="InterPro" id="IPR055227">
    <property type="entry name" value="HRQ1_WHD"/>
</dbReference>
<dbReference type="GO" id="GO:0006289">
    <property type="term" value="P:nucleotide-excision repair"/>
    <property type="evidence" value="ECO:0007669"/>
    <property type="project" value="TreeGrafter"/>
</dbReference>
<dbReference type="eggNOG" id="COG1205">
    <property type="taxonomic scope" value="Bacteria"/>
</dbReference>